<dbReference type="GeneID" id="92099655"/>
<keyword evidence="2" id="KW-1185">Reference proteome</keyword>
<gene>
    <name evidence="1" type="ORF">PG994_015183</name>
</gene>
<evidence type="ECO:0000313" key="1">
    <source>
        <dbReference type="EMBL" id="KAK8038416.1"/>
    </source>
</evidence>
<dbReference type="Proteomes" id="UP001480595">
    <property type="component" value="Unassembled WGS sequence"/>
</dbReference>
<accession>A0ABR1SVQ1</accession>
<reference evidence="1 2" key="1">
    <citation type="submission" date="2023-01" db="EMBL/GenBank/DDBJ databases">
        <title>Analysis of 21 Apiospora genomes using comparative genomics revels a genus with tremendous synthesis potential of carbohydrate active enzymes and secondary metabolites.</title>
        <authorList>
            <person name="Sorensen T."/>
        </authorList>
    </citation>
    <scope>NUCLEOTIDE SEQUENCE [LARGE SCALE GENOMIC DNA]</scope>
    <source>
        <strain evidence="1 2">CBS 135458</strain>
    </source>
</reference>
<comment type="caution">
    <text evidence="1">The sequence shown here is derived from an EMBL/GenBank/DDBJ whole genome shotgun (WGS) entry which is preliminary data.</text>
</comment>
<dbReference type="EMBL" id="JAQQWL010000016">
    <property type="protein sequence ID" value="KAK8038416.1"/>
    <property type="molecule type" value="Genomic_DNA"/>
</dbReference>
<name>A0ABR1SVQ1_9PEZI</name>
<protein>
    <submittedName>
        <fullName evidence="1">Uncharacterized protein</fullName>
    </submittedName>
</protein>
<evidence type="ECO:0000313" key="2">
    <source>
        <dbReference type="Proteomes" id="UP001480595"/>
    </source>
</evidence>
<proteinExistence type="predicted"/>
<organism evidence="1 2">
    <name type="scientific">Apiospora phragmitis</name>
    <dbReference type="NCBI Taxonomy" id="2905665"/>
    <lineage>
        <taxon>Eukaryota</taxon>
        <taxon>Fungi</taxon>
        <taxon>Dikarya</taxon>
        <taxon>Ascomycota</taxon>
        <taxon>Pezizomycotina</taxon>
        <taxon>Sordariomycetes</taxon>
        <taxon>Xylariomycetidae</taxon>
        <taxon>Amphisphaeriales</taxon>
        <taxon>Apiosporaceae</taxon>
        <taxon>Apiospora</taxon>
    </lineage>
</organism>
<sequence>MELAITYIGRLVHHQRHPGPKVLRWNVSREAPLQLAIGSLPLSTSRRASSFDRPSLAKQRLRALGLQYTIRSRIIVLDPAVLAAYRARDRGGQQRATLHVKQQMCDDLNTLFPNRHLTASDFPAHDSGPHLLHSSSDLAADRAYWVVAGLSVTRKNTTAAQSPVVHISRKHVEHRMANRFGACSASNRPVGQINRLATQAGPNIVVVTIALA</sequence>
<dbReference type="RefSeq" id="XP_066708268.1">
    <property type="nucleotide sequence ID" value="XM_066866592.1"/>
</dbReference>